<feature type="active site" description="O-isoaspartyl threonine intermediate" evidence="5">
    <location>
        <position position="12"/>
    </location>
</feature>
<feature type="domain" description="L-asparaginase N-terminal" evidence="9">
    <location>
        <begin position="3"/>
        <end position="186"/>
    </location>
</feature>
<dbReference type="EC" id="3.5.1.1" evidence="2"/>
<dbReference type="HOGENOM" id="CLU_019134_2_3_9"/>
<evidence type="ECO:0000256" key="8">
    <source>
        <dbReference type="PROSITE-ProRule" id="PRU10100"/>
    </source>
</evidence>
<dbReference type="InterPro" id="IPR006034">
    <property type="entry name" value="Asparaginase/glutaminase-like"/>
</dbReference>
<evidence type="ECO:0000256" key="1">
    <source>
        <dbReference type="ARBA" id="ARBA00010518"/>
    </source>
</evidence>
<dbReference type="NCBIfam" id="TIGR00519">
    <property type="entry name" value="asnASE_I"/>
    <property type="match status" value="1"/>
</dbReference>
<keyword evidence="12" id="KW-1185">Reference proteome</keyword>
<dbReference type="SFLD" id="SFLDS00057">
    <property type="entry name" value="Glutaminase/Asparaginase"/>
    <property type="match status" value="1"/>
</dbReference>
<keyword evidence="3" id="KW-0378">Hydrolase</keyword>
<sequence length="335" mass="37345">MKKVLLLSTGGTIASIKTEKGLTPGRFSRELLEYIPQVKYFAEVTAKDLLNIDSSNMQPEDWLEIAKEIVRNYNDYDGFVITHGTDTMEYTSSALTYLLKNLSKPVVLTGSQKSIEEPLGDANRNLIDAVRFACEDISGVFVAFCGKIINGPRAKKINSKSYDAFDSINYPVVASVKENYVCYHERACQDFEPSLSSYNGQVYCEDQIVPDVNLLKLVPGLDPGLIKEISKHCRGMVIESFGLGGLSDRKRNMFDALENALNRGIYIAITTQVLREGIELGTYALGDKVTNLKVISGKDMTPSALVVKMMWALAKNQNFEELKKVIHTPIQKDIY</sequence>
<dbReference type="SMART" id="SM00870">
    <property type="entry name" value="Asparaginase"/>
    <property type="match status" value="1"/>
</dbReference>
<proteinExistence type="inferred from homology"/>
<dbReference type="Gene3D" id="3.40.50.40">
    <property type="match status" value="1"/>
</dbReference>
<feature type="active site" evidence="8">
    <location>
        <position position="85"/>
    </location>
</feature>
<evidence type="ECO:0000256" key="3">
    <source>
        <dbReference type="ARBA" id="ARBA00022801"/>
    </source>
</evidence>
<dbReference type="InterPro" id="IPR041725">
    <property type="entry name" value="L-asparaginase_I"/>
</dbReference>
<dbReference type="GO" id="GO:0004067">
    <property type="term" value="F:asparaginase activity"/>
    <property type="evidence" value="ECO:0007669"/>
    <property type="project" value="UniProtKB-UniRule"/>
</dbReference>
<evidence type="ECO:0000256" key="5">
    <source>
        <dbReference type="PIRSR" id="PIRSR001220-1"/>
    </source>
</evidence>
<comment type="similarity">
    <text evidence="1">Belongs to the asparaginase 1 family.</text>
</comment>
<name>B2A299_NATTJ</name>
<evidence type="ECO:0000256" key="7">
    <source>
        <dbReference type="PROSITE-ProRule" id="PRU10099"/>
    </source>
</evidence>
<comment type="catalytic activity">
    <reaction evidence="4">
        <text>L-asparagine + H2O = L-aspartate + NH4(+)</text>
        <dbReference type="Rhea" id="RHEA:21016"/>
        <dbReference type="ChEBI" id="CHEBI:15377"/>
        <dbReference type="ChEBI" id="CHEBI:28938"/>
        <dbReference type="ChEBI" id="CHEBI:29991"/>
        <dbReference type="ChEBI" id="CHEBI:58048"/>
        <dbReference type="EC" id="3.5.1.1"/>
    </reaction>
</comment>
<dbReference type="InterPro" id="IPR027474">
    <property type="entry name" value="L-asparaginase_N"/>
</dbReference>
<dbReference type="PROSITE" id="PS00144">
    <property type="entry name" value="ASN_GLN_ASE_1"/>
    <property type="match status" value="1"/>
</dbReference>
<protein>
    <recommendedName>
        <fullName evidence="2">asparaginase</fullName>
        <ecNumber evidence="2">3.5.1.1</ecNumber>
    </recommendedName>
</protein>
<dbReference type="EMBL" id="CP001034">
    <property type="protein sequence ID" value="ACB86205.1"/>
    <property type="molecule type" value="Genomic_DNA"/>
</dbReference>
<dbReference type="PIRSF" id="PIRSF001220">
    <property type="entry name" value="L-ASNase_gatD"/>
    <property type="match status" value="1"/>
</dbReference>
<accession>B2A299</accession>
<dbReference type="InterPro" id="IPR037152">
    <property type="entry name" value="L-asparaginase_N_sf"/>
</dbReference>
<evidence type="ECO:0000313" key="12">
    <source>
        <dbReference type="Proteomes" id="UP000001683"/>
    </source>
</evidence>
<gene>
    <name evidence="11" type="ordered locus">Nther_2650</name>
</gene>
<dbReference type="InterPro" id="IPR006033">
    <property type="entry name" value="AsnA_fam"/>
</dbReference>
<dbReference type="PANTHER" id="PTHR11707:SF28">
    <property type="entry name" value="60 KDA LYSOPHOSPHOLIPASE"/>
    <property type="match status" value="1"/>
</dbReference>
<dbReference type="InterPro" id="IPR020827">
    <property type="entry name" value="Asparaginase/glutaminase_AS1"/>
</dbReference>
<dbReference type="InterPro" id="IPR040919">
    <property type="entry name" value="Asparaginase_C"/>
</dbReference>
<feature type="domain" description="Asparaginase/glutaminase C-terminal" evidence="10">
    <location>
        <begin position="211"/>
        <end position="325"/>
    </location>
</feature>
<dbReference type="RefSeq" id="WP_012449043.1">
    <property type="nucleotide sequence ID" value="NC_010718.1"/>
</dbReference>
<dbReference type="InterPro" id="IPR027475">
    <property type="entry name" value="Asparaginase/glutaminase_AS2"/>
</dbReference>
<dbReference type="AlphaFoldDB" id="B2A299"/>
<organism evidence="11 12">
    <name type="scientific">Natranaerobius thermophilus (strain ATCC BAA-1301 / DSM 18059 / JW/NM-WN-LF)</name>
    <dbReference type="NCBI Taxonomy" id="457570"/>
    <lineage>
        <taxon>Bacteria</taxon>
        <taxon>Bacillati</taxon>
        <taxon>Bacillota</taxon>
        <taxon>Clostridia</taxon>
        <taxon>Natranaerobiales</taxon>
        <taxon>Natranaerobiaceae</taxon>
        <taxon>Natranaerobius</taxon>
    </lineage>
</organism>
<dbReference type="FunCoup" id="B2A299">
    <property type="interactions" value="90"/>
</dbReference>
<dbReference type="Gene3D" id="3.40.50.1170">
    <property type="entry name" value="L-asparaginase, N-terminal domain"/>
    <property type="match status" value="1"/>
</dbReference>
<dbReference type="GO" id="GO:0006520">
    <property type="term" value="P:amino acid metabolic process"/>
    <property type="evidence" value="ECO:0007669"/>
    <property type="project" value="InterPro"/>
</dbReference>
<evidence type="ECO:0000256" key="6">
    <source>
        <dbReference type="PIRSR" id="PIRSR001220-2"/>
    </source>
</evidence>
<dbReference type="FunFam" id="3.40.50.1170:FF:000001">
    <property type="entry name" value="L-asparaginase 2"/>
    <property type="match status" value="1"/>
</dbReference>
<feature type="active site" evidence="7">
    <location>
        <position position="12"/>
    </location>
</feature>
<dbReference type="OrthoDB" id="9788068at2"/>
<dbReference type="PROSITE" id="PS51732">
    <property type="entry name" value="ASN_GLN_ASE_3"/>
    <property type="match status" value="1"/>
</dbReference>
<reference evidence="11 12" key="2">
    <citation type="journal article" date="2011" name="J. Bacteriol.">
        <title>Complete genome sequence of the anaerobic, halophilic alkalithermophile Natranaerobius thermophilus JW/NM-WN-LF.</title>
        <authorList>
            <person name="Zhao B."/>
            <person name="Mesbah N.M."/>
            <person name="Dalin E."/>
            <person name="Goodwin L."/>
            <person name="Nolan M."/>
            <person name="Pitluck S."/>
            <person name="Chertkov O."/>
            <person name="Brettin T.S."/>
            <person name="Han J."/>
            <person name="Larimer F.W."/>
            <person name="Land M.L."/>
            <person name="Hauser L."/>
            <person name="Kyrpides N."/>
            <person name="Wiegel J."/>
        </authorList>
    </citation>
    <scope>NUCLEOTIDE SEQUENCE [LARGE SCALE GENOMIC DNA]</scope>
    <source>
        <strain evidence="12">ATCC BAA-1301 / DSM 18059 / JW/NM-WN-LF</strain>
    </source>
</reference>
<feature type="binding site" evidence="6">
    <location>
        <position position="54"/>
    </location>
    <ligand>
        <name>substrate</name>
    </ligand>
</feature>
<dbReference type="PRINTS" id="PR00139">
    <property type="entry name" value="ASNGLNASE"/>
</dbReference>
<dbReference type="SUPFAM" id="SSF53774">
    <property type="entry name" value="Glutaminase/Asparaginase"/>
    <property type="match status" value="1"/>
</dbReference>
<dbReference type="PIRSF" id="PIRSF500176">
    <property type="entry name" value="L_ASNase"/>
    <property type="match status" value="1"/>
</dbReference>
<evidence type="ECO:0000256" key="4">
    <source>
        <dbReference type="ARBA" id="ARBA00049366"/>
    </source>
</evidence>
<dbReference type="KEGG" id="nth:Nther_2650"/>
<dbReference type="InterPro" id="IPR027473">
    <property type="entry name" value="L-asparaginase_C"/>
</dbReference>
<dbReference type="Pfam" id="PF00710">
    <property type="entry name" value="Asparaginase"/>
    <property type="match status" value="1"/>
</dbReference>
<dbReference type="Pfam" id="PF17763">
    <property type="entry name" value="Asparaginase_C"/>
    <property type="match status" value="1"/>
</dbReference>
<dbReference type="Proteomes" id="UP000001683">
    <property type="component" value="Chromosome"/>
</dbReference>
<dbReference type="STRING" id="457570.Nther_2650"/>
<reference evidence="11 12" key="1">
    <citation type="submission" date="2008-04" db="EMBL/GenBank/DDBJ databases">
        <title>Complete sequence of chromosome of Natranaerobius thermophilus JW/NM-WN-LF.</title>
        <authorList>
            <consortium name="US DOE Joint Genome Institute"/>
            <person name="Copeland A."/>
            <person name="Lucas S."/>
            <person name="Lapidus A."/>
            <person name="Glavina del Rio T."/>
            <person name="Dalin E."/>
            <person name="Tice H."/>
            <person name="Bruce D."/>
            <person name="Goodwin L."/>
            <person name="Pitluck S."/>
            <person name="Chertkov O."/>
            <person name="Brettin T."/>
            <person name="Detter J.C."/>
            <person name="Han C."/>
            <person name="Kuske C.R."/>
            <person name="Schmutz J."/>
            <person name="Larimer F."/>
            <person name="Land M."/>
            <person name="Hauser L."/>
            <person name="Kyrpides N."/>
            <person name="Lykidis A."/>
            <person name="Mesbah N.M."/>
            <person name="Wiegel J."/>
        </authorList>
    </citation>
    <scope>NUCLEOTIDE SEQUENCE [LARGE SCALE GENOMIC DNA]</scope>
    <source>
        <strain evidence="12">ATCC BAA-1301 / DSM 18059 / JW/NM-WN-LF</strain>
    </source>
</reference>
<evidence type="ECO:0000313" key="11">
    <source>
        <dbReference type="EMBL" id="ACB86205.1"/>
    </source>
</evidence>
<feature type="binding site" evidence="6">
    <location>
        <begin position="85"/>
        <end position="86"/>
    </location>
    <ligand>
        <name>substrate</name>
    </ligand>
</feature>
<dbReference type="InParanoid" id="B2A299"/>
<dbReference type="PROSITE" id="PS00917">
    <property type="entry name" value="ASN_GLN_ASE_2"/>
    <property type="match status" value="1"/>
</dbReference>
<evidence type="ECO:0000259" key="9">
    <source>
        <dbReference type="Pfam" id="PF00710"/>
    </source>
</evidence>
<evidence type="ECO:0000256" key="2">
    <source>
        <dbReference type="ARBA" id="ARBA00012920"/>
    </source>
</evidence>
<evidence type="ECO:0000259" key="10">
    <source>
        <dbReference type="Pfam" id="PF17763"/>
    </source>
</evidence>
<dbReference type="eggNOG" id="COG0252">
    <property type="taxonomic scope" value="Bacteria"/>
</dbReference>
<dbReference type="CDD" id="cd08963">
    <property type="entry name" value="L-asparaginase_I"/>
    <property type="match status" value="1"/>
</dbReference>
<dbReference type="InterPro" id="IPR036152">
    <property type="entry name" value="Asp/glu_Ase-like_sf"/>
</dbReference>
<dbReference type="PANTHER" id="PTHR11707">
    <property type="entry name" value="L-ASPARAGINASE"/>
    <property type="match status" value="1"/>
</dbReference>